<name>A0ABM3QYB1_SPIOL</name>
<reference evidence="2" key="2">
    <citation type="submission" date="2025-08" db="UniProtKB">
        <authorList>
            <consortium name="RefSeq"/>
        </authorList>
    </citation>
    <scope>IDENTIFICATION</scope>
    <source>
        <tissue evidence="2">Leaf</tissue>
    </source>
</reference>
<dbReference type="GeneID" id="130463299"/>
<dbReference type="PANTHER" id="PTHR33067">
    <property type="entry name" value="RNA-DIRECTED DNA POLYMERASE-RELATED"/>
    <property type="match status" value="1"/>
</dbReference>
<proteinExistence type="predicted"/>
<keyword evidence="1" id="KW-1185">Reference proteome</keyword>
<dbReference type="InterPro" id="IPR021109">
    <property type="entry name" value="Peptidase_aspartic_dom_sf"/>
</dbReference>
<accession>A0ABM3QYB1</accession>
<sequence length="288" mass="32083">MATSLAERNQGQLPSMPDPKEIVNVIIVRSGHGYEGPSMPVDDDSRVSTSDLIKKVAKEVITEKTVAEKVAHEKEVAHKVKKGTKIQVTVPFAELILQVPAYAKFMKGILTRKCAFCEVETVAFTEEYSALLQNKSPRKLKDPGSFSIPCARVCVMLFFVFAKLNTGELKVTNITQQMTDDSVKYPLGVLEDVTVRVGKFYIRVDYVVLDMQEDTQIPMILCRPFLHIAGAIIDVKSGKLTLSVGDDKVHIVRGSNYWFQRAVKESQLFKRTVSNQCTSPPYTTPPSP</sequence>
<gene>
    <name evidence="2" type="primary">LOC130463299</name>
</gene>
<reference evidence="1" key="1">
    <citation type="journal article" date="2021" name="Nat. Commun.">
        <title>Genomic analyses provide insights into spinach domestication and the genetic basis of agronomic traits.</title>
        <authorList>
            <person name="Cai X."/>
            <person name="Sun X."/>
            <person name="Xu C."/>
            <person name="Sun H."/>
            <person name="Wang X."/>
            <person name="Ge C."/>
            <person name="Zhang Z."/>
            <person name="Wang Q."/>
            <person name="Fei Z."/>
            <person name="Jiao C."/>
            <person name="Wang Q."/>
        </authorList>
    </citation>
    <scope>NUCLEOTIDE SEQUENCE [LARGE SCALE GENOMIC DNA]</scope>
    <source>
        <strain evidence="1">cv. Varoflay</strain>
    </source>
</reference>
<dbReference type="Gene3D" id="2.40.70.10">
    <property type="entry name" value="Acid Proteases"/>
    <property type="match status" value="1"/>
</dbReference>
<evidence type="ECO:0000313" key="1">
    <source>
        <dbReference type="Proteomes" id="UP000813463"/>
    </source>
</evidence>
<evidence type="ECO:0000313" key="2">
    <source>
        <dbReference type="RefSeq" id="XP_056688367.1"/>
    </source>
</evidence>
<organism evidence="1 2">
    <name type="scientific">Spinacia oleracea</name>
    <name type="common">Spinach</name>
    <dbReference type="NCBI Taxonomy" id="3562"/>
    <lineage>
        <taxon>Eukaryota</taxon>
        <taxon>Viridiplantae</taxon>
        <taxon>Streptophyta</taxon>
        <taxon>Embryophyta</taxon>
        <taxon>Tracheophyta</taxon>
        <taxon>Spermatophyta</taxon>
        <taxon>Magnoliopsida</taxon>
        <taxon>eudicotyledons</taxon>
        <taxon>Gunneridae</taxon>
        <taxon>Pentapetalae</taxon>
        <taxon>Caryophyllales</taxon>
        <taxon>Chenopodiaceae</taxon>
        <taxon>Chenopodioideae</taxon>
        <taxon>Anserineae</taxon>
        <taxon>Spinacia</taxon>
    </lineage>
</organism>
<dbReference type="PANTHER" id="PTHR33067:SF31">
    <property type="entry name" value="RNA-DIRECTED DNA POLYMERASE"/>
    <property type="match status" value="1"/>
</dbReference>
<dbReference type="RefSeq" id="XP_056688367.1">
    <property type="nucleotide sequence ID" value="XM_056832389.1"/>
</dbReference>
<evidence type="ECO:0008006" key="3">
    <source>
        <dbReference type="Google" id="ProtNLM"/>
    </source>
</evidence>
<dbReference type="Proteomes" id="UP000813463">
    <property type="component" value="Chromosome 6"/>
</dbReference>
<protein>
    <recommendedName>
        <fullName evidence="3">Aspartic peptidase DDI1-type domain-containing protein</fullName>
    </recommendedName>
</protein>